<evidence type="ECO:0000256" key="4">
    <source>
        <dbReference type="ARBA" id="ARBA00023136"/>
    </source>
</evidence>
<comment type="subcellular location">
    <subcellularLocation>
        <location evidence="1">Membrane</location>
        <topology evidence="1">Multi-pass membrane protein</topology>
    </subcellularLocation>
</comment>
<keyword evidence="2 5" id="KW-0812">Transmembrane</keyword>
<feature type="transmembrane region" description="Helical" evidence="5">
    <location>
        <begin position="157"/>
        <end position="177"/>
    </location>
</feature>
<reference evidence="7" key="1">
    <citation type="submission" date="2018-06" db="EMBL/GenBank/DDBJ databases">
        <authorList>
            <person name="Zhirakovskaya E."/>
        </authorList>
    </citation>
    <scope>NUCLEOTIDE SEQUENCE</scope>
</reference>
<dbReference type="EMBL" id="UOEG01000123">
    <property type="protein sequence ID" value="VAV94714.1"/>
    <property type="molecule type" value="Genomic_DNA"/>
</dbReference>
<feature type="transmembrane region" description="Helical" evidence="5">
    <location>
        <begin position="66"/>
        <end position="84"/>
    </location>
</feature>
<feature type="transmembrane region" description="Helical" evidence="5">
    <location>
        <begin position="118"/>
        <end position="136"/>
    </location>
</feature>
<dbReference type="GO" id="GO:0016020">
    <property type="term" value="C:membrane"/>
    <property type="evidence" value="ECO:0007669"/>
    <property type="project" value="UniProtKB-SubCell"/>
</dbReference>
<organism evidence="7">
    <name type="scientific">hydrothermal vent metagenome</name>
    <dbReference type="NCBI Taxonomy" id="652676"/>
    <lineage>
        <taxon>unclassified sequences</taxon>
        <taxon>metagenomes</taxon>
        <taxon>ecological metagenomes</taxon>
    </lineage>
</organism>
<sequence length="185" mass="20165">MTLLIIGLIIWTAAHFFKRIAPEMRARMGSKGRVLIALCLLASVVLMSRGYGMADMIPLYTPLPGIGYLNNLMMLLAVFFIGISSTKGVLVDKIRHPMLWGTIIFAIAHLLVNGDLASVVLFGGLGLWAVAEMLLINRTAGKWDRPAPGTLKGDIKNGIITLVLFAIIASIHIWQGYNPFQGTYG</sequence>
<evidence type="ECO:0000313" key="7">
    <source>
        <dbReference type="EMBL" id="VAV94714.1"/>
    </source>
</evidence>
<protein>
    <submittedName>
        <fullName evidence="7">NnrU family protein in cluster with Mesaconyl-CoA hydratase</fullName>
    </submittedName>
</protein>
<feature type="transmembrane region" description="Helical" evidence="5">
    <location>
        <begin position="96"/>
        <end position="112"/>
    </location>
</feature>
<evidence type="ECO:0000256" key="5">
    <source>
        <dbReference type="SAM" id="Phobius"/>
    </source>
</evidence>
<keyword evidence="4 5" id="KW-0472">Membrane</keyword>
<dbReference type="Pfam" id="PF07298">
    <property type="entry name" value="NnrU"/>
    <property type="match status" value="1"/>
</dbReference>
<feature type="transmembrane region" description="Helical" evidence="5">
    <location>
        <begin position="34"/>
        <end position="54"/>
    </location>
</feature>
<keyword evidence="3 5" id="KW-1133">Transmembrane helix</keyword>
<evidence type="ECO:0000256" key="2">
    <source>
        <dbReference type="ARBA" id="ARBA00022692"/>
    </source>
</evidence>
<proteinExistence type="predicted"/>
<evidence type="ECO:0000256" key="1">
    <source>
        <dbReference type="ARBA" id="ARBA00004141"/>
    </source>
</evidence>
<evidence type="ECO:0000259" key="6">
    <source>
        <dbReference type="Pfam" id="PF07298"/>
    </source>
</evidence>
<accession>A0A3B0RME6</accession>
<dbReference type="AlphaFoldDB" id="A0A3B0RME6"/>
<gene>
    <name evidence="7" type="ORF">MNBD_ALPHA07-2205</name>
</gene>
<feature type="domain" description="NnrU" evidence="6">
    <location>
        <begin position="3"/>
        <end position="176"/>
    </location>
</feature>
<dbReference type="InterPro" id="IPR009915">
    <property type="entry name" value="NnrU_dom"/>
</dbReference>
<name>A0A3B0RME6_9ZZZZ</name>
<evidence type="ECO:0000256" key="3">
    <source>
        <dbReference type="ARBA" id="ARBA00022989"/>
    </source>
</evidence>